<dbReference type="InterPro" id="IPR006555">
    <property type="entry name" value="ATP-dep_Helicase_C"/>
</dbReference>
<keyword evidence="3" id="KW-0547">Nucleotide-binding</keyword>
<dbReference type="GO" id="GO:0006139">
    <property type="term" value="P:nucleobase-containing compound metabolic process"/>
    <property type="evidence" value="ECO:0007669"/>
    <property type="project" value="InterPro"/>
</dbReference>
<dbReference type="Pfam" id="PF04851">
    <property type="entry name" value="ResIII"/>
    <property type="match status" value="1"/>
</dbReference>
<reference evidence="3" key="1">
    <citation type="submission" date="2019-10" db="EMBL/GenBank/DDBJ databases">
        <authorList>
            <consortium name="PulseNet: The National Subtyping Network for Foodborne Disease Surveillance"/>
            <person name="Tarr C.L."/>
            <person name="Trees E."/>
            <person name="Katz L.S."/>
            <person name="Carleton-Romer H.A."/>
            <person name="Stroika S."/>
            <person name="Kucerova Z."/>
            <person name="Roache K.F."/>
            <person name="Sabol A.L."/>
            <person name="Besser J."/>
            <person name="Gerner-Smidt P."/>
        </authorList>
    </citation>
    <scope>NUCLEOTIDE SEQUENCE</scope>
    <source>
        <strain evidence="3">PNUSAS082086</strain>
        <strain evidence="2">PNUSAS084307</strain>
    </source>
</reference>
<dbReference type="GO" id="GO:0016818">
    <property type="term" value="F:hydrolase activity, acting on acid anhydrides, in phosphorus-containing anhydrides"/>
    <property type="evidence" value="ECO:0007669"/>
    <property type="project" value="InterPro"/>
</dbReference>
<dbReference type="Gene3D" id="3.40.50.300">
    <property type="entry name" value="P-loop containing nucleotide triphosphate hydrolases"/>
    <property type="match status" value="2"/>
</dbReference>
<dbReference type="EMBL" id="AAMGUA010000006">
    <property type="protein sequence ID" value="EDH2082560.1"/>
    <property type="molecule type" value="Genomic_DNA"/>
</dbReference>
<name>A0A633FAD6_SALER</name>
<keyword evidence="3" id="KW-0347">Helicase</keyword>
<keyword evidence="3" id="KW-0378">Hydrolase</keyword>
<dbReference type="EMBL" id="AAJBSA010000004">
    <property type="protein sequence ID" value="ECK4070122.1"/>
    <property type="molecule type" value="Genomic_DNA"/>
</dbReference>
<evidence type="ECO:0000313" key="2">
    <source>
        <dbReference type="EMBL" id="ECK4070122.1"/>
    </source>
</evidence>
<dbReference type="Pfam" id="PF13307">
    <property type="entry name" value="Helicase_C_2"/>
    <property type="match status" value="1"/>
</dbReference>
<dbReference type="SUPFAM" id="SSF52540">
    <property type="entry name" value="P-loop containing nucleoside triphosphate hydrolases"/>
    <property type="match status" value="1"/>
</dbReference>
<dbReference type="RefSeq" id="WP_039585692.1">
    <property type="nucleotide sequence ID" value="NZ_JBPXCW010000006.1"/>
</dbReference>
<proteinExistence type="predicted"/>
<evidence type="ECO:0000313" key="3">
    <source>
        <dbReference type="EMBL" id="EDH2082560.1"/>
    </source>
</evidence>
<gene>
    <name evidence="2" type="ORF">FRJ17_08425</name>
    <name evidence="3" type="ORF">GC506_12355</name>
</gene>
<accession>A0A633FAD6</accession>
<dbReference type="InterPro" id="IPR014001">
    <property type="entry name" value="Helicase_ATP-bd"/>
</dbReference>
<dbReference type="GO" id="GO:0004386">
    <property type="term" value="F:helicase activity"/>
    <property type="evidence" value="ECO:0007669"/>
    <property type="project" value="UniProtKB-KW"/>
</dbReference>
<evidence type="ECO:0000259" key="1">
    <source>
        <dbReference type="PROSITE" id="PS51192"/>
    </source>
</evidence>
<protein>
    <submittedName>
        <fullName evidence="3">DEAD/DEAH box helicase</fullName>
    </submittedName>
</protein>
<organism evidence="3">
    <name type="scientific">Salmonella enterica</name>
    <name type="common">Salmonella choleraesuis</name>
    <dbReference type="NCBI Taxonomy" id="28901"/>
    <lineage>
        <taxon>Bacteria</taxon>
        <taxon>Pseudomonadati</taxon>
        <taxon>Pseudomonadota</taxon>
        <taxon>Gammaproteobacteria</taxon>
        <taxon>Enterobacterales</taxon>
        <taxon>Enterobacteriaceae</taxon>
        <taxon>Salmonella</taxon>
    </lineage>
</organism>
<comment type="caution">
    <text evidence="3">The sequence shown here is derived from an EMBL/GenBank/DDBJ whole genome shotgun (WGS) entry which is preliminary data.</text>
</comment>
<dbReference type="InterPro" id="IPR027417">
    <property type="entry name" value="P-loop_NTPase"/>
</dbReference>
<dbReference type="SMART" id="SM00491">
    <property type="entry name" value="HELICc2"/>
    <property type="match status" value="1"/>
</dbReference>
<sequence>MLNFDKIGVGNVANTALPPREIFQALPKKDNLKFQYPRDVQSEVWSKWFEKRNDNNIVIKMNTGGGKTIVGLILLKSCLNEKKGPAVYVVPDNYLVKQVIDEGNKLGIGVTNDEESMGFLTGKDILVINIYKLINGRSKFGVGDEGKKISIGSIIIDDAHACMNTVESQFTIKIKFNDNKGSLYKSFLNLFAEDIARQNYIKYSEILNGDYTAMQEVPFWNWQKKIKETTEILVQNSTDDELKFNLPLLKNHLSLCKCVISSQSIEITPHIIPISVFPSLDTAYRKIYMTATLADDSILSTHFGVKTNELNNAITPDSAGDIGERMILLPQVLNPKITDNDILKICHEVSKKHNVVIISPSEYKARKWNSIANQILKSENITDGVNQLKNSHVGITILINRYDGIDLPKDACRLLVIDGLPDDSSNIEKIKNGTLLGSKEGAIRTIQKIEQGMGRGIRSNDDYCVVMLLGQQLSSLLYVNEASSYFSPATKAQLELSNQIADQLNSPSNEEILDVMDYCLKRNDQWIAASRGGLSALKYEEASNSMNLNSALFNAFNEANLGDYRKSYKILYDYVNQCDDNKTKGYAKQFLAEYTNFYDESEAQKILKSAKALNQRVLRPLDGITYDRINQDEHKQALKVSEYLCSKFKEPNKLIIFLNSILDDLSFKADSHKRFESAIDELAKILGFASERPEEKYDEGPDNLWAIKANEYLVIECKNEAVNDRIIKSYCNQLNGSVTWFNNNYDHFCNATPILIHPSTITEKAASLNANTRIIDSECLEKIKNSLHSFITAIAYNNEMANVDKIRERLSGFKLKAEDIINNYTKEFR</sequence>
<feature type="domain" description="Helicase ATP-binding" evidence="1">
    <location>
        <begin position="48"/>
        <end position="311"/>
    </location>
</feature>
<dbReference type="AlphaFoldDB" id="A0A633FAD6"/>
<dbReference type="GO" id="GO:0005524">
    <property type="term" value="F:ATP binding"/>
    <property type="evidence" value="ECO:0007669"/>
    <property type="project" value="InterPro"/>
</dbReference>
<dbReference type="PROSITE" id="PS51192">
    <property type="entry name" value="HELICASE_ATP_BIND_1"/>
    <property type="match status" value="1"/>
</dbReference>
<keyword evidence="3" id="KW-0067">ATP-binding</keyword>
<dbReference type="SMART" id="SM00487">
    <property type="entry name" value="DEXDc"/>
    <property type="match status" value="1"/>
</dbReference>
<dbReference type="GO" id="GO:0003677">
    <property type="term" value="F:DNA binding"/>
    <property type="evidence" value="ECO:0007669"/>
    <property type="project" value="InterPro"/>
</dbReference>
<dbReference type="InterPro" id="IPR006935">
    <property type="entry name" value="Helicase/UvrB_N"/>
</dbReference>